<keyword evidence="4 7" id="KW-0812">Transmembrane</keyword>
<evidence type="ECO:0000256" key="2">
    <source>
        <dbReference type="ARBA" id="ARBA00022448"/>
    </source>
</evidence>
<feature type="transmembrane region" description="Helical" evidence="7">
    <location>
        <begin position="143"/>
        <end position="171"/>
    </location>
</feature>
<evidence type="ECO:0000259" key="8">
    <source>
        <dbReference type="PROSITE" id="PS50928"/>
    </source>
</evidence>
<gene>
    <name evidence="9" type="ORF">E9232_003776</name>
</gene>
<evidence type="ECO:0000256" key="3">
    <source>
        <dbReference type="ARBA" id="ARBA00022475"/>
    </source>
</evidence>
<organism evidence="9 10">
    <name type="scientific">Inquilinus ginsengisoli</name>
    <dbReference type="NCBI Taxonomy" id="363840"/>
    <lineage>
        <taxon>Bacteria</taxon>
        <taxon>Pseudomonadati</taxon>
        <taxon>Pseudomonadota</taxon>
        <taxon>Alphaproteobacteria</taxon>
        <taxon>Rhodospirillales</taxon>
        <taxon>Rhodospirillaceae</taxon>
        <taxon>Inquilinus</taxon>
    </lineage>
</organism>
<comment type="similarity">
    <text evidence="7">Belongs to the binding-protein-dependent transport system permease family.</text>
</comment>
<feature type="transmembrane region" description="Helical" evidence="7">
    <location>
        <begin position="76"/>
        <end position="94"/>
    </location>
</feature>
<dbReference type="PROSITE" id="PS50928">
    <property type="entry name" value="ABC_TM1"/>
    <property type="match status" value="1"/>
</dbReference>
<dbReference type="EMBL" id="JAVDPW010000006">
    <property type="protein sequence ID" value="MDR6291250.1"/>
    <property type="molecule type" value="Genomic_DNA"/>
</dbReference>
<feature type="transmembrane region" description="Helical" evidence="7">
    <location>
        <begin position="215"/>
        <end position="236"/>
    </location>
</feature>
<name>A0ABU1JRL1_9PROT</name>
<keyword evidence="2 7" id="KW-0813">Transport</keyword>
<comment type="caution">
    <text evidence="9">The sequence shown here is derived from an EMBL/GenBank/DDBJ whole genome shotgun (WGS) entry which is preliminary data.</text>
</comment>
<dbReference type="Pfam" id="PF00528">
    <property type="entry name" value="BPD_transp_1"/>
    <property type="match status" value="1"/>
</dbReference>
<keyword evidence="10" id="KW-1185">Reference proteome</keyword>
<dbReference type="NCBIfam" id="TIGR03416">
    <property type="entry name" value="ABC_choXWV_perm"/>
    <property type="match status" value="1"/>
</dbReference>
<sequence>MDDLSALLSQKIPLGLWIKHLTDFLTNNFASVFDAISIGLATAIQWLIDILLWPPPLVFIAIVAVLAYLLHRRWQLVVLVVIGFLLILNLGYWTETMQTLALVVSATFLSLVIGIPIGILSAHRPMVYAVIRPILDLMQTLPTFVYLIPTLILFGLGVAPGLISTIVFAVAAPIRLTYLGIHGVPSPLLEAGEAFGATRRQLLFKVELPHALPTIMAGLTQCIMLSLSMVVIAALVGADGLGKPVVRALNSVNVPMGFEAGLCIVILAVILDRMVKTERSAGGPH</sequence>
<feature type="transmembrane region" description="Helical" evidence="7">
    <location>
        <begin position="50"/>
        <end position="69"/>
    </location>
</feature>
<dbReference type="InterPro" id="IPR017784">
    <property type="entry name" value="ABC_transptr_choline_permease"/>
</dbReference>
<feature type="transmembrane region" description="Helical" evidence="7">
    <location>
        <begin position="248"/>
        <end position="271"/>
    </location>
</feature>
<accession>A0ABU1JRL1</accession>
<keyword evidence="5 7" id="KW-1133">Transmembrane helix</keyword>
<dbReference type="Proteomes" id="UP001262410">
    <property type="component" value="Unassembled WGS sequence"/>
</dbReference>
<keyword evidence="3" id="KW-1003">Cell membrane</keyword>
<dbReference type="CDD" id="cd06261">
    <property type="entry name" value="TM_PBP2"/>
    <property type="match status" value="1"/>
</dbReference>
<feature type="domain" description="ABC transmembrane type-1" evidence="8">
    <location>
        <begin position="96"/>
        <end position="275"/>
    </location>
</feature>
<evidence type="ECO:0000256" key="5">
    <source>
        <dbReference type="ARBA" id="ARBA00022989"/>
    </source>
</evidence>
<comment type="subcellular location">
    <subcellularLocation>
        <location evidence="1 7">Cell membrane</location>
        <topology evidence="1 7">Multi-pass membrane protein</topology>
    </subcellularLocation>
</comment>
<evidence type="ECO:0000256" key="4">
    <source>
        <dbReference type="ARBA" id="ARBA00022692"/>
    </source>
</evidence>
<evidence type="ECO:0000313" key="9">
    <source>
        <dbReference type="EMBL" id="MDR6291250.1"/>
    </source>
</evidence>
<evidence type="ECO:0000256" key="7">
    <source>
        <dbReference type="RuleBase" id="RU363032"/>
    </source>
</evidence>
<reference evidence="9 10" key="1">
    <citation type="submission" date="2023-07" db="EMBL/GenBank/DDBJ databases">
        <title>Sorghum-associated microbial communities from plants grown in Nebraska, USA.</title>
        <authorList>
            <person name="Schachtman D."/>
        </authorList>
    </citation>
    <scope>NUCLEOTIDE SEQUENCE [LARGE SCALE GENOMIC DNA]</scope>
    <source>
        <strain evidence="9 10">584</strain>
    </source>
</reference>
<dbReference type="PANTHER" id="PTHR47737:SF1">
    <property type="entry name" value="GLYCINE BETAINE_PROLINE BETAINE TRANSPORT SYSTEM PERMEASE PROTEIN PROW"/>
    <property type="match status" value="1"/>
</dbReference>
<evidence type="ECO:0000313" key="10">
    <source>
        <dbReference type="Proteomes" id="UP001262410"/>
    </source>
</evidence>
<proteinExistence type="inferred from homology"/>
<evidence type="ECO:0000256" key="1">
    <source>
        <dbReference type="ARBA" id="ARBA00004651"/>
    </source>
</evidence>
<evidence type="ECO:0000256" key="6">
    <source>
        <dbReference type="ARBA" id="ARBA00023136"/>
    </source>
</evidence>
<dbReference type="Gene3D" id="1.10.3720.10">
    <property type="entry name" value="MetI-like"/>
    <property type="match status" value="1"/>
</dbReference>
<dbReference type="InterPro" id="IPR035906">
    <property type="entry name" value="MetI-like_sf"/>
</dbReference>
<dbReference type="PANTHER" id="PTHR47737">
    <property type="entry name" value="GLYCINE BETAINE/PROLINE BETAINE TRANSPORT SYSTEM PERMEASE PROTEIN PROW"/>
    <property type="match status" value="1"/>
</dbReference>
<protein>
    <submittedName>
        <fullName evidence="9">Glycine betaine/proline transport system permease protein</fullName>
    </submittedName>
</protein>
<keyword evidence="6 7" id="KW-0472">Membrane</keyword>
<dbReference type="InterPro" id="IPR000515">
    <property type="entry name" value="MetI-like"/>
</dbReference>
<dbReference type="SUPFAM" id="SSF161098">
    <property type="entry name" value="MetI-like"/>
    <property type="match status" value="1"/>
</dbReference>
<dbReference type="RefSeq" id="WP_309796278.1">
    <property type="nucleotide sequence ID" value="NZ_JAVDPW010000006.1"/>
</dbReference>
<feature type="transmembrane region" description="Helical" evidence="7">
    <location>
        <begin position="100"/>
        <end position="122"/>
    </location>
</feature>